<keyword evidence="6 14" id="KW-0812">Transmembrane</keyword>
<dbReference type="WBParaSite" id="SMRG1_4590.4">
    <property type="protein sequence ID" value="SMRG1_4590.4"/>
    <property type="gene ID" value="SMRG1_4590"/>
</dbReference>
<evidence type="ECO:0000256" key="9">
    <source>
        <dbReference type="ARBA" id="ARBA00023098"/>
    </source>
</evidence>
<dbReference type="GO" id="GO:0005789">
    <property type="term" value="C:endoplasmic reticulum membrane"/>
    <property type="evidence" value="ECO:0007669"/>
    <property type="project" value="UniProtKB-SubCell"/>
</dbReference>
<comment type="similarity">
    <text evidence="3 14">Belongs to the very long-chain fatty acids dehydratase HACD family.</text>
</comment>
<evidence type="ECO:0000313" key="15">
    <source>
        <dbReference type="EMBL" id="VDO94303.1"/>
    </source>
</evidence>
<sequence length="215" mass="24923">MNIKKSYLGIYNGFQLMGWGYILSLYIFESSIKRKWFEFSIQVDISLRLFQSLAVVEIIHSAVGLVRSSVMTTVLQVSSRLLVVWGILYIVPEVARDNLGVPLIVISWSIAEMIRYSYYVADICRVKLNLLIWLRYSGFMVLYPTGISGEVLLIVSGIKRLRETEEYSFNLPNALNCSLYYWFALVIILITYIPGSKTMYTHMMRQRRKVLQNCN</sequence>
<dbReference type="EMBL" id="UZAI01006200">
    <property type="protein sequence ID" value="VDO94303.1"/>
    <property type="molecule type" value="Genomic_DNA"/>
</dbReference>
<keyword evidence="9 14" id="KW-0443">Lipid metabolism</keyword>
<feature type="transmembrane region" description="Helical" evidence="14">
    <location>
        <begin position="7"/>
        <end position="28"/>
    </location>
</feature>
<dbReference type="PANTHER" id="PTHR11035:SF3">
    <property type="entry name" value="VERY-LONG-CHAIN (3R)-3-HYDROXYACYL-COA DEHYDRATASE"/>
    <property type="match status" value="1"/>
</dbReference>
<name>A0A183M5A6_9TREM</name>
<comment type="subcellular location">
    <subcellularLocation>
        <location evidence="14">Endoplasmic reticulum membrane</location>
        <topology evidence="14">Multi-pass membrane protein</topology>
    </subcellularLocation>
    <subcellularLocation>
        <location evidence="1">Membrane</location>
        <topology evidence="1">Multi-pass membrane protein</topology>
    </subcellularLocation>
</comment>
<evidence type="ECO:0000256" key="8">
    <source>
        <dbReference type="ARBA" id="ARBA00022989"/>
    </source>
</evidence>
<evidence type="ECO:0000256" key="12">
    <source>
        <dbReference type="ARBA" id="ARBA00023239"/>
    </source>
</evidence>
<evidence type="ECO:0000256" key="2">
    <source>
        <dbReference type="ARBA" id="ARBA00005194"/>
    </source>
</evidence>
<evidence type="ECO:0000256" key="13">
    <source>
        <dbReference type="ARBA" id="ARBA00036671"/>
    </source>
</evidence>
<keyword evidence="8 14" id="KW-1133">Transmembrane helix</keyword>
<keyword evidence="14" id="KW-0256">Endoplasmic reticulum</keyword>
<dbReference type="AlphaFoldDB" id="A0A183M5A6"/>
<evidence type="ECO:0000256" key="7">
    <source>
        <dbReference type="ARBA" id="ARBA00022832"/>
    </source>
</evidence>
<evidence type="ECO:0000256" key="1">
    <source>
        <dbReference type="ARBA" id="ARBA00004141"/>
    </source>
</evidence>
<evidence type="ECO:0000313" key="16">
    <source>
        <dbReference type="Proteomes" id="UP000277204"/>
    </source>
</evidence>
<organism evidence="15 16">
    <name type="scientific">Schistosoma margrebowiei</name>
    <dbReference type="NCBI Taxonomy" id="48269"/>
    <lineage>
        <taxon>Eukaryota</taxon>
        <taxon>Metazoa</taxon>
        <taxon>Spiralia</taxon>
        <taxon>Lophotrochozoa</taxon>
        <taxon>Platyhelminthes</taxon>
        <taxon>Trematoda</taxon>
        <taxon>Digenea</taxon>
        <taxon>Strigeidida</taxon>
        <taxon>Schistosomatoidea</taxon>
        <taxon>Schistosomatidae</taxon>
        <taxon>Schistosoma</taxon>
    </lineage>
</organism>
<gene>
    <name evidence="15" type="ORF">SMRZ_LOCUS11231</name>
</gene>
<feature type="transmembrane region" description="Helical" evidence="14">
    <location>
        <begin position="179"/>
        <end position="200"/>
    </location>
</feature>
<dbReference type="UniPathway" id="UPA00094"/>
<proteinExistence type="inferred from homology"/>
<dbReference type="InterPro" id="IPR007482">
    <property type="entry name" value="Tyr_Pase-like_PTPLA"/>
</dbReference>
<evidence type="ECO:0000256" key="3">
    <source>
        <dbReference type="ARBA" id="ARBA00007811"/>
    </source>
</evidence>
<evidence type="ECO:0000313" key="18">
    <source>
        <dbReference type="WBParaSite" id="SMRG1_4590.3"/>
    </source>
</evidence>
<accession>A0A183M5A6</accession>
<feature type="transmembrane region" description="Helical" evidence="14">
    <location>
        <begin position="73"/>
        <end position="91"/>
    </location>
</feature>
<dbReference type="PANTHER" id="PTHR11035">
    <property type="entry name" value="VERY-LONG-CHAIN (3R)-3-HYDROXYACYL-COA DEHYDRATASE"/>
    <property type="match status" value="1"/>
</dbReference>
<keyword evidence="16" id="KW-1185">Reference proteome</keyword>
<dbReference type="OrthoDB" id="46988at2759"/>
<reference evidence="15 16" key="1">
    <citation type="submission" date="2018-11" db="EMBL/GenBank/DDBJ databases">
        <authorList>
            <consortium name="Pathogen Informatics"/>
        </authorList>
    </citation>
    <scope>NUCLEOTIDE SEQUENCE [LARGE SCALE GENOMIC DNA]</scope>
    <source>
        <strain evidence="15 16">Zambia</strain>
    </source>
</reference>
<keyword evidence="12 14" id="KW-0456">Lyase</keyword>
<comment type="catalytic activity">
    <reaction evidence="13 14">
        <text>a very-long-chain (3R)-3-hydroxyacyl-CoA = a very-long-chain (2E)-enoyl-CoA + H2O</text>
        <dbReference type="Rhea" id="RHEA:45812"/>
        <dbReference type="ChEBI" id="CHEBI:15377"/>
        <dbReference type="ChEBI" id="CHEBI:83728"/>
        <dbReference type="ChEBI" id="CHEBI:85440"/>
        <dbReference type="EC" id="4.2.1.134"/>
    </reaction>
</comment>
<keyword evidence="7 14" id="KW-0276">Fatty acid metabolism</keyword>
<feature type="transmembrane region" description="Helical" evidence="14">
    <location>
        <begin position="133"/>
        <end position="159"/>
    </location>
</feature>
<evidence type="ECO:0000256" key="10">
    <source>
        <dbReference type="ARBA" id="ARBA00023136"/>
    </source>
</evidence>
<dbReference type="STRING" id="48269.A0A183M5A6"/>
<evidence type="ECO:0000256" key="11">
    <source>
        <dbReference type="ARBA" id="ARBA00023160"/>
    </source>
</evidence>
<dbReference type="EC" id="4.2.1.134" evidence="4 14"/>
<dbReference type="Proteomes" id="UP000277204">
    <property type="component" value="Unassembled WGS sequence"/>
</dbReference>
<evidence type="ECO:0000256" key="5">
    <source>
        <dbReference type="ARBA" id="ARBA00022516"/>
    </source>
</evidence>
<dbReference type="GO" id="GO:0042761">
    <property type="term" value="P:very long-chain fatty acid biosynthetic process"/>
    <property type="evidence" value="ECO:0007669"/>
    <property type="project" value="TreeGrafter"/>
</dbReference>
<dbReference type="WBParaSite" id="SMRG1_4590.3">
    <property type="protein sequence ID" value="SMRG1_4590.3"/>
    <property type="gene ID" value="SMRG1_4590"/>
</dbReference>
<evidence type="ECO:0000256" key="14">
    <source>
        <dbReference type="RuleBase" id="RU363109"/>
    </source>
</evidence>
<evidence type="ECO:0000256" key="6">
    <source>
        <dbReference type="ARBA" id="ARBA00022692"/>
    </source>
</evidence>
<comment type="pathway">
    <text evidence="2 14">Lipid metabolism; fatty acid biosynthesis.</text>
</comment>
<dbReference type="GO" id="GO:0030148">
    <property type="term" value="P:sphingolipid biosynthetic process"/>
    <property type="evidence" value="ECO:0007669"/>
    <property type="project" value="TreeGrafter"/>
</dbReference>
<reference evidence="17 18" key="2">
    <citation type="submission" date="2023-11" db="UniProtKB">
        <authorList>
            <consortium name="WormBaseParasite"/>
        </authorList>
    </citation>
    <scope>IDENTIFICATION</scope>
</reference>
<evidence type="ECO:0000256" key="4">
    <source>
        <dbReference type="ARBA" id="ARBA00013122"/>
    </source>
</evidence>
<keyword evidence="11 14" id="KW-0275">Fatty acid biosynthesis</keyword>
<evidence type="ECO:0000313" key="17">
    <source>
        <dbReference type="WBParaSite" id="SMRG1_4590.1"/>
    </source>
</evidence>
<keyword evidence="10 14" id="KW-0472">Membrane</keyword>
<protein>
    <recommendedName>
        <fullName evidence="4 14">Very-long-chain (3R)-3-hydroxyacyl-CoA dehydratase</fullName>
        <ecNumber evidence="4 14">4.2.1.134</ecNumber>
    </recommendedName>
</protein>
<dbReference type="Pfam" id="PF04387">
    <property type="entry name" value="PTPLA"/>
    <property type="match status" value="1"/>
</dbReference>
<feature type="transmembrane region" description="Helical" evidence="14">
    <location>
        <begin position="103"/>
        <end position="121"/>
    </location>
</feature>
<dbReference type="GO" id="GO:0102158">
    <property type="term" value="F:very-long-chain (3R)-3-hydroxyacyl-CoA dehydratase activity"/>
    <property type="evidence" value="ECO:0007669"/>
    <property type="project" value="UniProtKB-EC"/>
</dbReference>
<comment type="function">
    <text evidence="14">Catalyzes the third of the four reactions of the long-chain fatty acids elongation cycle. This endoplasmic reticulum-bound enzymatic process, allows the addition of two carbons to the chain of long- and very long-chain fatty acids/VLCFAs per cycle. This enzyme catalyzes the dehydration of the 3-hydroxyacyl-CoA intermediate into trans-2,3-enoyl-CoA, within each cycle of fatty acid elongation. Thereby, it participates to the production of VLCFAs of different chain lengths that are involved in multiple biological processes as precursors of membrane lipids and lipid mediators.</text>
</comment>
<dbReference type="WBParaSite" id="SMRG1_4590.1">
    <property type="protein sequence ID" value="SMRG1_4590.1"/>
    <property type="gene ID" value="SMRG1_4590"/>
</dbReference>
<keyword evidence="5 14" id="KW-0444">Lipid biosynthesis</keyword>
<dbReference type="Proteomes" id="UP000050790">
    <property type="component" value="Unassembled WGS sequence"/>
</dbReference>
<dbReference type="GO" id="GO:0030497">
    <property type="term" value="P:fatty acid elongation"/>
    <property type="evidence" value="ECO:0007669"/>
    <property type="project" value="TreeGrafter"/>
</dbReference>